<dbReference type="InterPro" id="IPR009045">
    <property type="entry name" value="Zn_M74/Hedgehog-like"/>
</dbReference>
<protein>
    <submittedName>
        <fullName evidence="3">D-alanyl-D-alanine carboxypeptidase family protein</fullName>
    </submittedName>
</protein>
<dbReference type="SUPFAM" id="SSF55166">
    <property type="entry name" value="Hedgehog/DD-peptidase"/>
    <property type="match status" value="1"/>
</dbReference>
<dbReference type="InterPro" id="IPR006311">
    <property type="entry name" value="TAT_signal"/>
</dbReference>
<keyword evidence="3" id="KW-0645">Protease</keyword>
<accession>A0A399J7Q0</accession>
<dbReference type="CDD" id="cd14852">
    <property type="entry name" value="LD-carboxypeptidase"/>
    <property type="match status" value="1"/>
</dbReference>
<reference evidence="3 4" key="1">
    <citation type="submission" date="2018-07" db="EMBL/GenBank/DDBJ databases">
        <title>Arthrobacter sp. nov., isolated from raw cow's milk with high bacterial count.</title>
        <authorList>
            <person name="Hahne J."/>
            <person name="Isele D."/>
            <person name="Lipski A."/>
        </authorList>
    </citation>
    <scope>NUCLEOTIDE SEQUENCE [LARGE SCALE GENOMIC DNA]</scope>
    <source>
        <strain evidence="3 4">JZ R-35</strain>
    </source>
</reference>
<dbReference type="PANTHER" id="PTHR34385:SF1">
    <property type="entry name" value="PEPTIDOGLYCAN L-ALANYL-D-GLUTAMATE ENDOPEPTIDASE CWLK"/>
    <property type="match status" value="1"/>
</dbReference>
<sequence length="244" mass="26193">MSYPRRSALAAALAGAALLLTSLPASPAAAAPLRPVASVGAAAAAPAPVTTKPAVPKPLRDPRNIGVLVNKTHPLKPKSYVPKGHVRVQGQRLRAEPAAALKKMMRDAKASGARLVTVSGYRSYSTQKSLFARYTRAYGATYAARISARPGYSEHQTGLTMDVGAASGACRLGACLGNTKAGRWVAKNAWKYGYIVRYPKGQEKVAGYTYEPWHLRYVGVKISTAMKKGKIPTLEHYYGQVKRR</sequence>
<keyword evidence="1" id="KW-0732">Signal</keyword>
<keyword evidence="4" id="KW-1185">Reference proteome</keyword>
<dbReference type="GO" id="GO:0006508">
    <property type="term" value="P:proteolysis"/>
    <property type="evidence" value="ECO:0007669"/>
    <property type="project" value="InterPro"/>
</dbReference>
<dbReference type="Proteomes" id="UP000265419">
    <property type="component" value="Unassembled WGS sequence"/>
</dbReference>
<dbReference type="PROSITE" id="PS51318">
    <property type="entry name" value="TAT"/>
    <property type="match status" value="1"/>
</dbReference>
<keyword evidence="3" id="KW-0378">Hydrolase</keyword>
<name>A0A399J7Q0_9MICC</name>
<evidence type="ECO:0000313" key="3">
    <source>
        <dbReference type="EMBL" id="RII41565.1"/>
    </source>
</evidence>
<feature type="chain" id="PRO_5017383371" evidence="1">
    <location>
        <begin position="31"/>
        <end position="244"/>
    </location>
</feature>
<dbReference type="RefSeq" id="WP_119425370.1">
    <property type="nucleotide sequence ID" value="NZ_QQXK01000025.1"/>
</dbReference>
<dbReference type="PANTHER" id="PTHR34385">
    <property type="entry name" value="D-ALANYL-D-ALANINE CARBOXYPEPTIDASE"/>
    <property type="match status" value="1"/>
</dbReference>
<gene>
    <name evidence="3" type="ORF">DWB68_12055</name>
</gene>
<feature type="signal peptide" evidence="1">
    <location>
        <begin position="1"/>
        <end position="30"/>
    </location>
</feature>
<dbReference type="Pfam" id="PF02557">
    <property type="entry name" value="VanY"/>
    <property type="match status" value="1"/>
</dbReference>
<evidence type="ECO:0000259" key="2">
    <source>
        <dbReference type="Pfam" id="PF02557"/>
    </source>
</evidence>
<evidence type="ECO:0000313" key="4">
    <source>
        <dbReference type="Proteomes" id="UP000265419"/>
    </source>
</evidence>
<keyword evidence="3" id="KW-0121">Carboxypeptidase</keyword>
<dbReference type="Gene3D" id="3.30.1380.10">
    <property type="match status" value="1"/>
</dbReference>
<dbReference type="InterPro" id="IPR058193">
    <property type="entry name" value="VanY/YodJ_core_dom"/>
</dbReference>
<dbReference type="AlphaFoldDB" id="A0A399J7Q0"/>
<comment type="caution">
    <text evidence="3">The sequence shown here is derived from an EMBL/GenBank/DDBJ whole genome shotgun (WGS) entry which is preliminary data.</text>
</comment>
<evidence type="ECO:0000256" key="1">
    <source>
        <dbReference type="SAM" id="SignalP"/>
    </source>
</evidence>
<dbReference type="InterPro" id="IPR052179">
    <property type="entry name" value="DD-CPase-like"/>
</dbReference>
<feature type="domain" description="D-alanyl-D-alanine carboxypeptidase-like core" evidence="2">
    <location>
        <begin position="91"/>
        <end position="219"/>
    </location>
</feature>
<organism evidence="3 4">
    <name type="scientific">Galactobacter valiniphilus</name>
    <dbReference type="NCBI Taxonomy" id="2676122"/>
    <lineage>
        <taxon>Bacteria</taxon>
        <taxon>Bacillati</taxon>
        <taxon>Actinomycetota</taxon>
        <taxon>Actinomycetes</taxon>
        <taxon>Micrococcales</taxon>
        <taxon>Micrococcaceae</taxon>
        <taxon>Galactobacter</taxon>
    </lineage>
</organism>
<dbReference type="GO" id="GO:0004180">
    <property type="term" value="F:carboxypeptidase activity"/>
    <property type="evidence" value="ECO:0007669"/>
    <property type="project" value="UniProtKB-KW"/>
</dbReference>
<dbReference type="InterPro" id="IPR003709">
    <property type="entry name" value="VanY-like_core_dom"/>
</dbReference>
<proteinExistence type="predicted"/>
<dbReference type="EMBL" id="QQXK01000025">
    <property type="protein sequence ID" value="RII41565.1"/>
    <property type="molecule type" value="Genomic_DNA"/>
</dbReference>